<keyword evidence="2" id="KW-1185">Reference proteome</keyword>
<organism evidence="1 2">
    <name type="scientific">Streptomyces nigrescens</name>
    <dbReference type="NCBI Taxonomy" id="1920"/>
    <lineage>
        <taxon>Bacteria</taxon>
        <taxon>Bacillati</taxon>
        <taxon>Actinomycetota</taxon>
        <taxon>Actinomycetes</taxon>
        <taxon>Kitasatosporales</taxon>
        <taxon>Streptomycetaceae</taxon>
        <taxon>Streptomyces</taxon>
    </lineage>
</organism>
<dbReference type="EMBL" id="CP114203">
    <property type="protein sequence ID" value="WAU03778.1"/>
    <property type="molecule type" value="Genomic_DNA"/>
</dbReference>
<dbReference type="RefSeq" id="WP_277410985.1">
    <property type="nucleotide sequence ID" value="NZ_CP114203.1"/>
</dbReference>
<protein>
    <submittedName>
        <fullName evidence="1">Uncharacterized protein</fullName>
    </submittedName>
</protein>
<proteinExistence type="predicted"/>
<reference evidence="1 2" key="1">
    <citation type="submission" date="2022-12" db="EMBL/GenBank/DDBJ databases">
        <authorList>
            <person name="Ruckert C."/>
            <person name="Busche T."/>
            <person name="Kalinowski J."/>
            <person name="Wittmann C."/>
        </authorList>
    </citation>
    <scope>NUCLEOTIDE SEQUENCE [LARGE SCALE GENOMIC DNA]</scope>
    <source>
        <strain evidence="1 2">DSM 40276</strain>
    </source>
</reference>
<dbReference type="GeneID" id="301331153"/>
<gene>
    <name evidence="1" type="ORF">STRNI_001963</name>
</gene>
<sequence>MRTHRLVHAVVRDTLSEYDQRTLSGWARQALATVDPGSPSDPEQWPIHAELIPHLDASGALDSDEPELEIFNG</sequence>
<accession>A0ABY7IXR4</accession>
<evidence type="ECO:0000313" key="2">
    <source>
        <dbReference type="Proteomes" id="UP001210169"/>
    </source>
</evidence>
<dbReference type="Proteomes" id="UP001210169">
    <property type="component" value="Chromosome"/>
</dbReference>
<name>A0ABY7IXR4_STRNI</name>
<evidence type="ECO:0000313" key="1">
    <source>
        <dbReference type="EMBL" id="WAU03778.1"/>
    </source>
</evidence>